<feature type="chain" id="PRO_5040990886" evidence="8">
    <location>
        <begin position="19"/>
        <end position="503"/>
    </location>
</feature>
<evidence type="ECO:0000256" key="4">
    <source>
        <dbReference type="ARBA" id="ARBA00022692"/>
    </source>
</evidence>
<keyword evidence="3" id="KW-1134">Transmembrane beta strand</keyword>
<dbReference type="PANTHER" id="PTHR35093:SF8">
    <property type="entry name" value="OUTER MEMBRANE PROTEIN NMB0088-RELATED"/>
    <property type="match status" value="1"/>
</dbReference>
<dbReference type="GO" id="GO:0015483">
    <property type="term" value="F:long-chain fatty acid transporting porin activity"/>
    <property type="evidence" value="ECO:0007669"/>
    <property type="project" value="TreeGrafter"/>
</dbReference>
<dbReference type="EMBL" id="JAPJDA010000033">
    <property type="protein sequence ID" value="MCX2839670.1"/>
    <property type="molecule type" value="Genomic_DNA"/>
</dbReference>
<dbReference type="Proteomes" id="UP001148482">
    <property type="component" value="Unassembled WGS sequence"/>
</dbReference>
<evidence type="ECO:0000313" key="9">
    <source>
        <dbReference type="EMBL" id="MCX2839670.1"/>
    </source>
</evidence>
<feature type="signal peptide" evidence="8">
    <location>
        <begin position="1"/>
        <end position="18"/>
    </location>
</feature>
<dbReference type="RefSeq" id="WP_266071068.1">
    <property type="nucleotide sequence ID" value="NZ_JAPJDA010000033.1"/>
</dbReference>
<dbReference type="Gene3D" id="2.40.160.60">
    <property type="entry name" value="Outer membrane protein transport protein (OMPP1/FadL/TodX)"/>
    <property type="match status" value="1"/>
</dbReference>
<dbReference type="AlphaFoldDB" id="A0A9X3D2E5"/>
<keyword evidence="4" id="KW-0812">Transmembrane</keyword>
<proteinExistence type="inferred from homology"/>
<comment type="similarity">
    <text evidence="2">Belongs to the OmpP1/FadL family.</text>
</comment>
<sequence>MKRLIFAFTAMISMTVEAQNITDAVRYSTTDLNGTARYRAMSGAFGALGGDLSSLNLNPAGSAVFLSSFASISLNVENSNNDVSFMNGYNSSSDSNVDLGQAGAVFIFNNRNENANWKKFSLGFNFNKSSSFNNTYSARGNNPHSIDQYFLAYANGTPVEYLIPYRNESDGEAYARLGETLGFGAQQAYLGLWGGVIGVDNPNNLPESDPAFLELDSYSSILSPGTYDQIYNYTATGLNGKLSFNFASQYQDFLYLGINLNSHFINYERMTSIDEENLQAPDEYVYFEDQLNTLGSGFSLQLGALAKIGNNVRAGLAYESPTWYTISEETSQYIETDIDYVEPNIVNIYPDYKLQTPASYTGSLAYLFGASALISFDYTYKDYSTTKFKPTDDPAFMEQNNIISNELGGASKFRLGGEYRIQNWSLRGGYRFEETPYANELPMGDLEGYSAGIGYSFGSIKIDFAYDHSSRKTNPKLYQAGLTDRMGISRDNSNYVLTIGFGL</sequence>
<dbReference type="InterPro" id="IPR005017">
    <property type="entry name" value="OMPP1/FadL/TodX"/>
</dbReference>
<dbReference type="GO" id="GO:0009279">
    <property type="term" value="C:cell outer membrane"/>
    <property type="evidence" value="ECO:0007669"/>
    <property type="project" value="UniProtKB-SubCell"/>
</dbReference>
<evidence type="ECO:0000256" key="6">
    <source>
        <dbReference type="ARBA" id="ARBA00023136"/>
    </source>
</evidence>
<evidence type="ECO:0000256" key="5">
    <source>
        <dbReference type="ARBA" id="ARBA00022729"/>
    </source>
</evidence>
<dbReference type="PANTHER" id="PTHR35093">
    <property type="entry name" value="OUTER MEMBRANE PROTEIN NMB0088-RELATED"/>
    <property type="match status" value="1"/>
</dbReference>
<evidence type="ECO:0000313" key="10">
    <source>
        <dbReference type="Proteomes" id="UP001148482"/>
    </source>
</evidence>
<gene>
    <name evidence="9" type="ORF">OQ279_16105</name>
</gene>
<accession>A0A9X3D2E5</accession>
<reference evidence="9" key="1">
    <citation type="submission" date="2022-11" db="EMBL/GenBank/DDBJ databases">
        <title>Salinimicrobium profundisediminis sp. nov., isolated from deep-sea sediment of the Mariana Trench.</title>
        <authorList>
            <person name="Fu H."/>
        </authorList>
    </citation>
    <scope>NUCLEOTIDE SEQUENCE</scope>
    <source>
        <strain evidence="9">MT39</strain>
    </source>
</reference>
<evidence type="ECO:0000256" key="3">
    <source>
        <dbReference type="ARBA" id="ARBA00022452"/>
    </source>
</evidence>
<evidence type="ECO:0000256" key="2">
    <source>
        <dbReference type="ARBA" id="ARBA00008163"/>
    </source>
</evidence>
<keyword evidence="10" id="KW-1185">Reference proteome</keyword>
<keyword evidence="6" id="KW-0472">Membrane</keyword>
<evidence type="ECO:0000256" key="1">
    <source>
        <dbReference type="ARBA" id="ARBA00004571"/>
    </source>
</evidence>
<organism evidence="9 10">
    <name type="scientific">Salinimicrobium profundisediminis</name>
    <dbReference type="NCBI Taxonomy" id="2994553"/>
    <lineage>
        <taxon>Bacteria</taxon>
        <taxon>Pseudomonadati</taxon>
        <taxon>Bacteroidota</taxon>
        <taxon>Flavobacteriia</taxon>
        <taxon>Flavobacteriales</taxon>
        <taxon>Flavobacteriaceae</taxon>
        <taxon>Salinimicrobium</taxon>
    </lineage>
</organism>
<keyword evidence="7" id="KW-0998">Cell outer membrane</keyword>
<name>A0A9X3D2E5_9FLAO</name>
<evidence type="ECO:0000256" key="7">
    <source>
        <dbReference type="ARBA" id="ARBA00023237"/>
    </source>
</evidence>
<comment type="caution">
    <text evidence="9">The sequence shown here is derived from an EMBL/GenBank/DDBJ whole genome shotgun (WGS) entry which is preliminary data.</text>
</comment>
<comment type="subcellular location">
    <subcellularLocation>
        <location evidence="1">Cell outer membrane</location>
        <topology evidence="1">Multi-pass membrane protein</topology>
    </subcellularLocation>
</comment>
<evidence type="ECO:0000256" key="8">
    <source>
        <dbReference type="SAM" id="SignalP"/>
    </source>
</evidence>
<keyword evidence="5 8" id="KW-0732">Signal</keyword>
<dbReference type="SUPFAM" id="SSF56935">
    <property type="entry name" value="Porins"/>
    <property type="match status" value="1"/>
</dbReference>
<protein>
    <submittedName>
        <fullName evidence="9">Transporter</fullName>
    </submittedName>
</protein>